<dbReference type="EMBL" id="CP016809">
    <property type="protein sequence ID" value="ANY76303.1"/>
    <property type="molecule type" value="Genomic_DNA"/>
</dbReference>
<sequence>MKVWTIAFYTALRHVRDIKAMAAFLLLPLVMMLLLGTMQSSKFTPTNVEPLNVGFLNKDDGRVGTELKNYLQSQKVRGLIHLVPVTDMGEGYDFMKNDKINSLIHVPAHLSEQLHQGEEGRVEFYGNEDYPFIQPVVENFIRTHNLLLLADQVGNHAADSAGDPSIREVKLETSGKIPTGVDYYAVTTMFQFLLLGALFGVFAVTKDIGNHTYSRFLAAPVKSSRVTLGKLLGSLITVYGISMFLFLVSKYVFRANWDTRLWMIMLVLLLFAAISVSFGMIMAYFTKSTMVSSLSLFILSFVFTLISGGITPIDGAVFDTLSWFTPNSYGQKVLFSSIYDGTFMSSAMFGLTLYTGITVALAMVLERRRVA</sequence>
<dbReference type="RefSeq" id="WP_099480321.1">
    <property type="nucleotide sequence ID" value="NZ_CP016809.1"/>
</dbReference>
<evidence type="ECO:0000313" key="8">
    <source>
        <dbReference type="EMBL" id="ANY76303.1"/>
    </source>
</evidence>
<name>A0A1B2E8I3_9BACL</name>
<dbReference type="InterPro" id="IPR013525">
    <property type="entry name" value="ABC2_TM"/>
</dbReference>
<dbReference type="PANTHER" id="PTHR30294:SF29">
    <property type="entry name" value="MULTIDRUG ABC TRANSPORTER PERMEASE YBHS-RELATED"/>
    <property type="match status" value="1"/>
</dbReference>
<feature type="transmembrane region" description="Helical" evidence="6">
    <location>
        <begin position="338"/>
        <end position="365"/>
    </location>
</feature>
<dbReference type="AlphaFoldDB" id="A0A1B2E8I3"/>
<protein>
    <recommendedName>
        <fullName evidence="7">ABC-2 type transporter transmembrane domain-containing protein</fullName>
    </recommendedName>
</protein>
<accession>A0A1B2E8I3</accession>
<keyword evidence="5 6" id="KW-0472">Membrane</keyword>
<organism evidence="8">
    <name type="scientific">Paenibacillus ihbetae</name>
    <dbReference type="NCBI Taxonomy" id="1870820"/>
    <lineage>
        <taxon>Bacteria</taxon>
        <taxon>Bacillati</taxon>
        <taxon>Bacillota</taxon>
        <taxon>Bacilli</taxon>
        <taxon>Bacillales</taxon>
        <taxon>Paenibacillaceae</taxon>
        <taxon>Paenibacillus</taxon>
    </lineage>
</organism>
<feature type="transmembrane region" description="Helical" evidence="6">
    <location>
        <begin position="20"/>
        <end position="38"/>
    </location>
</feature>
<feature type="domain" description="ABC-2 type transporter transmembrane" evidence="7">
    <location>
        <begin position="24"/>
        <end position="362"/>
    </location>
</feature>
<feature type="transmembrane region" description="Helical" evidence="6">
    <location>
        <begin position="296"/>
        <end position="318"/>
    </location>
</feature>
<evidence type="ECO:0000256" key="3">
    <source>
        <dbReference type="ARBA" id="ARBA00022692"/>
    </source>
</evidence>
<keyword evidence="3 6" id="KW-0812">Transmembrane</keyword>
<evidence type="ECO:0000259" key="7">
    <source>
        <dbReference type="Pfam" id="PF12698"/>
    </source>
</evidence>
<feature type="transmembrane region" description="Helical" evidence="6">
    <location>
        <begin position="226"/>
        <end position="249"/>
    </location>
</feature>
<evidence type="ECO:0000256" key="2">
    <source>
        <dbReference type="ARBA" id="ARBA00022475"/>
    </source>
</evidence>
<evidence type="ECO:0000256" key="5">
    <source>
        <dbReference type="ARBA" id="ARBA00023136"/>
    </source>
</evidence>
<dbReference type="InterPro" id="IPR051449">
    <property type="entry name" value="ABC-2_transporter_component"/>
</dbReference>
<keyword evidence="2" id="KW-1003">Cell membrane</keyword>
<comment type="subcellular location">
    <subcellularLocation>
        <location evidence="1">Cell membrane</location>
        <topology evidence="1">Multi-pass membrane protein</topology>
    </subcellularLocation>
</comment>
<proteinExistence type="predicted"/>
<dbReference type="Pfam" id="PF12698">
    <property type="entry name" value="ABC2_membrane_3"/>
    <property type="match status" value="1"/>
</dbReference>
<dbReference type="KEGG" id="pib:BBD41_29100"/>
<gene>
    <name evidence="8" type="ORF">BBD41_29100</name>
</gene>
<dbReference type="PANTHER" id="PTHR30294">
    <property type="entry name" value="MEMBRANE COMPONENT OF ABC TRANSPORTER YHHJ-RELATED"/>
    <property type="match status" value="1"/>
</dbReference>
<dbReference type="GO" id="GO:0005886">
    <property type="term" value="C:plasma membrane"/>
    <property type="evidence" value="ECO:0007669"/>
    <property type="project" value="UniProtKB-SubCell"/>
</dbReference>
<dbReference type="Gene3D" id="3.40.1710.10">
    <property type="entry name" value="abc type-2 transporter like domain"/>
    <property type="match status" value="1"/>
</dbReference>
<evidence type="ECO:0000256" key="4">
    <source>
        <dbReference type="ARBA" id="ARBA00022989"/>
    </source>
</evidence>
<reference evidence="8" key="1">
    <citation type="submission" date="2016-08" db="EMBL/GenBank/DDBJ databases">
        <title>Complete Genome Seqeunce of Paenibacillus sp. nov. IHBB 9852 from high altitute lake of Indian trans-Himalayas.</title>
        <authorList>
            <person name="Kiran S."/>
            <person name="Swarnkar M.K."/>
            <person name="Rana A."/>
            <person name="Tewari R."/>
            <person name="Gulati A."/>
        </authorList>
    </citation>
    <scope>NUCLEOTIDE SEQUENCE [LARGE SCALE GENOMIC DNA]</scope>
    <source>
        <strain evidence="8">IHBB 9852</strain>
    </source>
</reference>
<dbReference type="GO" id="GO:0140359">
    <property type="term" value="F:ABC-type transporter activity"/>
    <property type="evidence" value="ECO:0007669"/>
    <property type="project" value="InterPro"/>
</dbReference>
<evidence type="ECO:0000256" key="1">
    <source>
        <dbReference type="ARBA" id="ARBA00004651"/>
    </source>
</evidence>
<keyword evidence="4 6" id="KW-1133">Transmembrane helix</keyword>
<evidence type="ECO:0000256" key="6">
    <source>
        <dbReference type="SAM" id="Phobius"/>
    </source>
</evidence>
<feature type="transmembrane region" description="Helical" evidence="6">
    <location>
        <begin position="261"/>
        <end position="284"/>
    </location>
</feature>
<feature type="transmembrane region" description="Helical" evidence="6">
    <location>
        <begin position="183"/>
        <end position="205"/>
    </location>
</feature>